<dbReference type="AlphaFoldDB" id="A0A7K4Z1B2"/>
<feature type="region of interest" description="Disordered" evidence="1">
    <location>
        <begin position="323"/>
        <end position="345"/>
    </location>
</feature>
<dbReference type="GO" id="GO:0005634">
    <property type="term" value="C:nucleus"/>
    <property type="evidence" value="ECO:0007669"/>
    <property type="project" value="TreeGrafter"/>
</dbReference>
<feature type="non-terminal residue" evidence="2">
    <location>
        <position position="345"/>
    </location>
</feature>
<evidence type="ECO:0000313" key="3">
    <source>
        <dbReference type="Proteomes" id="UP000551127"/>
    </source>
</evidence>
<feature type="compositionally biased region" description="Basic and acidic residues" evidence="1">
    <location>
        <begin position="140"/>
        <end position="152"/>
    </location>
</feature>
<dbReference type="OrthoDB" id="1938591at2759"/>
<evidence type="ECO:0000256" key="1">
    <source>
        <dbReference type="SAM" id="MobiDB-lite"/>
    </source>
</evidence>
<reference evidence="2 3" key="1">
    <citation type="submission" date="2019-09" db="EMBL/GenBank/DDBJ databases">
        <title>Bird 10,000 Genomes (B10K) Project - Family phase.</title>
        <authorList>
            <person name="Zhang G."/>
        </authorList>
    </citation>
    <scope>NUCLEOTIDE SEQUENCE [LARGE SCALE GENOMIC DNA]</scope>
    <source>
        <strain evidence="2">B10K-DU-012-80</strain>
    </source>
</reference>
<feature type="compositionally biased region" description="Basic and acidic residues" evidence="1">
    <location>
        <begin position="17"/>
        <end position="31"/>
    </location>
</feature>
<gene>
    <name evidence="2" type="primary">Arid5a_0</name>
    <name evidence="2" type="ORF">BUCABY_R09366</name>
</gene>
<dbReference type="PANTHER" id="PTHR13964:SF25">
    <property type="entry name" value="AT-RICH INTERACTIVE DOMAIN-CONTAINING PROTEIN 5A"/>
    <property type="match status" value="1"/>
</dbReference>
<protein>
    <submittedName>
        <fullName evidence="2">ARI5A protein</fullName>
    </submittedName>
</protein>
<feature type="non-terminal residue" evidence="2">
    <location>
        <position position="1"/>
    </location>
</feature>
<dbReference type="EMBL" id="VYZL01004862">
    <property type="protein sequence ID" value="NWR64818.1"/>
    <property type="molecule type" value="Genomic_DNA"/>
</dbReference>
<sequence length="345" mass="36646">MSPLAKKKLLAQVSKAEALHCHKRPWPEGRRSASHGGPSPERPRPTTGPHRLHEQRSPEPPGAQDPAPSAGSEVGPVASGSNRCQPCLQAEEGAPAPAVFTGCFHAYRSEGLKPAGCHPLWGYFSSLKDFLEPSPTFPVRPDEPEQPRDLRGKAGQRWSGEGRPTAVQGCWVPPGATFAPKRGREEETAFGPGTKLRAISPFVAEADGRDAGSGSPGRLAKPKAVVASPGYASPLSRAPDGYKGAMLHFPVSFGNPLEHLKSQGVPVAPALSLNPFVIPAFPSPLVAASVQPSELGRRPATGPGRYPASYESSLRHQLYPPAATWHSQPPYGSPHPTAFHRHAKL</sequence>
<accession>A0A7K4Z1B2</accession>
<dbReference type="InterPro" id="IPR051232">
    <property type="entry name" value="ARID/SWI1_ChromRemod"/>
</dbReference>
<comment type="caution">
    <text evidence="2">The sequence shown here is derived from an EMBL/GenBank/DDBJ whole genome shotgun (WGS) entry which is preliminary data.</text>
</comment>
<proteinExistence type="predicted"/>
<feature type="region of interest" description="Disordered" evidence="1">
    <location>
        <begin position="15"/>
        <end position="83"/>
    </location>
</feature>
<evidence type="ECO:0000313" key="2">
    <source>
        <dbReference type="EMBL" id="NWR64818.1"/>
    </source>
</evidence>
<name>A0A7K4Z1B2_BUCAB</name>
<dbReference type="Proteomes" id="UP000551127">
    <property type="component" value="Unassembled WGS sequence"/>
</dbReference>
<organism evidence="2 3">
    <name type="scientific">Bucorvus abyssinicus</name>
    <name type="common">Northern ground-hornbill</name>
    <name type="synonym">Abyssinian ground-hornbill</name>
    <dbReference type="NCBI Taxonomy" id="153643"/>
    <lineage>
        <taxon>Eukaryota</taxon>
        <taxon>Metazoa</taxon>
        <taxon>Chordata</taxon>
        <taxon>Craniata</taxon>
        <taxon>Vertebrata</taxon>
        <taxon>Euteleostomi</taxon>
        <taxon>Archelosauria</taxon>
        <taxon>Archosauria</taxon>
        <taxon>Dinosauria</taxon>
        <taxon>Saurischia</taxon>
        <taxon>Theropoda</taxon>
        <taxon>Coelurosauria</taxon>
        <taxon>Aves</taxon>
        <taxon>Neognathae</taxon>
        <taxon>Neoaves</taxon>
        <taxon>Telluraves</taxon>
        <taxon>Coraciimorphae</taxon>
        <taxon>Bucerotiformes</taxon>
        <taxon>Bucorvidae</taxon>
        <taxon>Bucorvus</taxon>
    </lineage>
</organism>
<feature type="region of interest" description="Disordered" evidence="1">
    <location>
        <begin position="135"/>
        <end position="166"/>
    </location>
</feature>
<dbReference type="PANTHER" id="PTHR13964">
    <property type="entry name" value="RBP-RELATED"/>
    <property type="match status" value="1"/>
</dbReference>
<dbReference type="GO" id="GO:0000976">
    <property type="term" value="F:transcription cis-regulatory region binding"/>
    <property type="evidence" value="ECO:0007669"/>
    <property type="project" value="TreeGrafter"/>
</dbReference>
<keyword evidence="3" id="KW-1185">Reference proteome</keyword>
<dbReference type="GO" id="GO:0006357">
    <property type="term" value="P:regulation of transcription by RNA polymerase II"/>
    <property type="evidence" value="ECO:0007669"/>
    <property type="project" value="TreeGrafter"/>
</dbReference>